<name>A0ABY6VZW3_9BURK</name>
<reference evidence="2 3" key="1">
    <citation type="submission" date="2019-08" db="EMBL/GenBank/DDBJ databases">
        <authorList>
            <person name="Peeters C."/>
        </authorList>
    </citation>
    <scope>NUCLEOTIDE SEQUENCE [LARGE SCALE GENOMIC DNA]</scope>
    <source>
        <strain evidence="2 3">LMG 20602</strain>
    </source>
</reference>
<proteinExistence type="predicted"/>
<sequence length="327" mass="35129">MMKIDIPTIQTPPLLVETPPQAQASNPEGFAQTFSGAEQRSAQPKMCPYDDFDDFMEWFGGGGDYVDPDELGYPYAARADAIRGDQAVRGVFTVQGNATLRLEVTSGAPQPRRLHNRNIGQPVTMAAALPVGHSYTAGSGTLRNARSQYIEFQAPAAGQVRRAPLAPEMASAWRQAVSAGDDAWRTFVNGYVAKVAKANDLDDLDYVKQMVLAQFVTSLSCLRSEEVVPALRCILNDKPYGVAVVQDYASIINQFVPSERLGEVSILLLEYDVTDSELRTARASVGGSVRRAPSAPAGNTVTALKPGRLPGKPADKTAASSQQPPAM</sequence>
<gene>
    <name evidence="2" type="ORF">PCA20602_02122</name>
</gene>
<organism evidence="2 3">
    <name type="scientific">Pandoraea capi</name>
    <dbReference type="NCBI Taxonomy" id="2508286"/>
    <lineage>
        <taxon>Bacteria</taxon>
        <taxon>Pseudomonadati</taxon>
        <taxon>Pseudomonadota</taxon>
        <taxon>Betaproteobacteria</taxon>
        <taxon>Burkholderiales</taxon>
        <taxon>Burkholderiaceae</taxon>
        <taxon>Pandoraea</taxon>
    </lineage>
</organism>
<evidence type="ECO:0000313" key="3">
    <source>
        <dbReference type="Proteomes" id="UP000366065"/>
    </source>
</evidence>
<comment type="caution">
    <text evidence="2">The sequence shown here is derived from an EMBL/GenBank/DDBJ whole genome shotgun (WGS) entry which is preliminary data.</text>
</comment>
<dbReference type="EMBL" id="CABPRV010000004">
    <property type="protein sequence ID" value="VVE00750.1"/>
    <property type="molecule type" value="Genomic_DNA"/>
</dbReference>
<feature type="region of interest" description="Disordered" evidence="1">
    <location>
        <begin position="284"/>
        <end position="327"/>
    </location>
</feature>
<dbReference type="Proteomes" id="UP000366065">
    <property type="component" value="Unassembled WGS sequence"/>
</dbReference>
<accession>A0ABY6VZW3</accession>
<evidence type="ECO:0000313" key="2">
    <source>
        <dbReference type="EMBL" id="VVE00750.1"/>
    </source>
</evidence>
<keyword evidence="3" id="KW-1185">Reference proteome</keyword>
<protein>
    <submittedName>
        <fullName evidence="2">Uncharacterized protein</fullName>
    </submittedName>
</protein>
<feature type="compositionally biased region" description="Polar residues" evidence="1">
    <location>
        <begin position="318"/>
        <end position="327"/>
    </location>
</feature>
<evidence type="ECO:0000256" key="1">
    <source>
        <dbReference type="SAM" id="MobiDB-lite"/>
    </source>
</evidence>